<dbReference type="InterPro" id="IPR023398">
    <property type="entry name" value="TIF_eIF4e-like"/>
</dbReference>
<evidence type="ECO:0000313" key="3">
    <source>
        <dbReference type="Proteomes" id="UP000053890"/>
    </source>
</evidence>
<gene>
    <name evidence="2" type="ORF">RHOBADRAFT_54332</name>
</gene>
<dbReference type="InterPro" id="IPR015034">
    <property type="entry name" value="Bles03"/>
</dbReference>
<accession>A0A194S1Y3</accession>
<name>A0A194S1Y3_RHOGW</name>
<evidence type="ECO:0000256" key="1">
    <source>
        <dbReference type="SAM" id="MobiDB-lite"/>
    </source>
</evidence>
<feature type="compositionally biased region" description="Low complexity" evidence="1">
    <location>
        <begin position="400"/>
        <end position="409"/>
    </location>
</feature>
<feature type="compositionally biased region" description="Basic and acidic residues" evidence="1">
    <location>
        <begin position="364"/>
        <end position="375"/>
    </location>
</feature>
<feature type="region of interest" description="Disordered" evidence="1">
    <location>
        <begin position="273"/>
        <end position="450"/>
    </location>
</feature>
<dbReference type="GeneID" id="28977703"/>
<dbReference type="Gene3D" id="3.30.760.10">
    <property type="entry name" value="RNA Cap, Translation Initiation Factor Eif4e"/>
    <property type="match status" value="1"/>
</dbReference>
<dbReference type="Pfam" id="PF08939">
    <property type="entry name" value="Bles03"/>
    <property type="match status" value="1"/>
</dbReference>
<evidence type="ECO:0000313" key="2">
    <source>
        <dbReference type="EMBL" id="KPV74524.1"/>
    </source>
</evidence>
<protein>
    <submittedName>
        <fullName evidence="2">Uncharacterized protein</fullName>
    </submittedName>
</protein>
<dbReference type="OrthoDB" id="10067381at2759"/>
<dbReference type="SUPFAM" id="SSF55418">
    <property type="entry name" value="eIF4e-like"/>
    <property type="match status" value="1"/>
</dbReference>
<sequence length="450" mass="48541">MVKVALLTGPSTQAEVDKFLSDFTPSHGLRSPRFFSCERDDQVDEPAGVDVFSGEFDDFKTDAMRFESAMNRECKIIADHAPIRGSKKNGTTSQKQLREREHAKFKHYLAILARKHGIVGGAWMAYLDEDDIDSAWRRVVEELASRGGRLAAAGAVYARVTSDRQNDNMPWIPSVYVEDAYDVTVVEAVDRVLVECCGYAPSAFKTDAMSVLQITGQHASKIAPSLYGTLAFMTRDELTAAKERFISHGPATNISPLSRPPPEVPVDLDYVYVPDGTTGSTQPPLKLDENGDIVVAPGSTPSATTAAGAASSSSRVKRSSSSEMTPCTSDDDVTPPVKRPAAKKRKLPSSPTLKGGKAEKRKAPKMDFHSSSHEGESDDDVLDGAGGAAPLDLKVLDFGAPAPASSSSSWGSRPERKAALEARGKWAPAQKKGKASVKVEDEWEDALKQE</sequence>
<dbReference type="Proteomes" id="UP000053890">
    <property type="component" value="Unassembled WGS sequence"/>
</dbReference>
<dbReference type="RefSeq" id="XP_018270573.1">
    <property type="nucleotide sequence ID" value="XM_018417255.1"/>
</dbReference>
<dbReference type="OMA" id="MRFESAM"/>
<proteinExistence type="predicted"/>
<feature type="compositionally biased region" description="Basic and acidic residues" evidence="1">
    <location>
        <begin position="437"/>
        <end position="450"/>
    </location>
</feature>
<keyword evidence="3" id="KW-1185">Reference proteome</keyword>
<dbReference type="AlphaFoldDB" id="A0A194S1Y3"/>
<reference evidence="2 3" key="1">
    <citation type="journal article" date="2015" name="Front. Microbiol.">
        <title>Genome sequence of the plant growth promoting endophytic yeast Rhodotorula graminis WP1.</title>
        <authorList>
            <person name="Firrincieli A."/>
            <person name="Otillar R."/>
            <person name="Salamov A."/>
            <person name="Schmutz J."/>
            <person name="Khan Z."/>
            <person name="Redman R.S."/>
            <person name="Fleck N.D."/>
            <person name="Lindquist E."/>
            <person name="Grigoriev I.V."/>
            <person name="Doty S.L."/>
        </authorList>
    </citation>
    <scope>NUCLEOTIDE SEQUENCE [LARGE SCALE GENOMIC DNA]</scope>
    <source>
        <strain evidence="2 3">WP1</strain>
    </source>
</reference>
<dbReference type="EMBL" id="KQ474080">
    <property type="protein sequence ID" value="KPV74524.1"/>
    <property type="molecule type" value="Genomic_DNA"/>
</dbReference>
<feature type="compositionally biased region" description="Low complexity" evidence="1">
    <location>
        <begin position="295"/>
        <end position="322"/>
    </location>
</feature>
<organism evidence="2 3">
    <name type="scientific">Rhodotorula graminis (strain WP1)</name>
    <dbReference type="NCBI Taxonomy" id="578459"/>
    <lineage>
        <taxon>Eukaryota</taxon>
        <taxon>Fungi</taxon>
        <taxon>Dikarya</taxon>
        <taxon>Basidiomycota</taxon>
        <taxon>Pucciniomycotina</taxon>
        <taxon>Microbotryomycetes</taxon>
        <taxon>Sporidiobolales</taxon>
        <taxon>Sporidiobolaceae</taxon>
        <taxon>Rhodotorula</taxon>
    </lineage>
</organism>
<feature type="compositionally biased region" description="Basic and acidic residues" evidence="1">
    <location>
        <begin position="413"/>
        <end position="424"/>
    </location>
</feature>